<reference evidence="1 2" key="1">
    <citation type="journal article" date="2016" name="Nat. Biotechnol.">
        <title>Measurement of bacterial replication rates in microbial communities.</title>
        <authorList>
            <person name="Brown C.T."/>
            <person name="Olm M.R."/>
            <person name="Thomas B.C."/>
            <person name="Banfield J.F."/>
        </authorList>
    </citation>
    <scope>NUCLEOTIDE SEQUENCE [LARGE SCALE GENOMIC DNA]</scope>
    <source>
        <strain evidence="1">46_33</strain>
    </source>
</reference>
<dbReference type="STRING" id="626940.BHW43_00200"/>
<dbReference type="RefSeq" id="WP_303679062.1">
    <property type="nucleotide sequence ID" value="NZ_MNTG01000001.1"/>
</dbReference>
<dbReference type="InterPro" id="IPR011856">
    <property type="entry name" value="tRNA_endonuc-like_dom_sf"/>
</dbReference>
<dbReference type="Gene3D" id="3.40.1350.10">
    <property type="match status" value="1"/>
</dbReference>
<protein>
    <recommendedName>
        <fullName evidence="3">VRR-NUC domain-containing protein</fullName>
    </recommendedName>
</protein>
<gene>
    <name evidence="1" type="ORF">BHW43_00200</name>
</gene>
<dbReference type="AlphaFoldDB" id="A0A1Q6RAF5"/>
<evidence type="ECO:0000313" key="1">
    <source>
        <dbReference type="EMBL" id="OLA39354.1"/>
    </source>
</evidence>
<evidence type="ECO:0008006" key="3">
    <source>
        <dbReference type="Google" id="ProtNLM"/>
    </source>
</evidence>
<comment type="caution">
    <text evidence="1">The sequence shown here is derived from an EMBL/GenBank/DDBJ whole genome shotgun (WGS) entry which is preliminary data.</text>
</comment>
<sequence length="143" mass="15724">MNKSEAQIMKEIEVAVSAAGHKIFRVNVGEGYLYRTQPTQATLDLENKRARWFKSGPPQGYSDLSGVAYPSGKAIFIECKTATGKPTLQQCVFLLAMLAAGANAGIARSSEEALAICEMTDDLRQKMGEYIHGWLVKLRQRGK</sequence>
<organism evidence="1 2">
    <name type="scientific">Phascolarctobacterium succinatutens</name>
    <dbReference type="NCBI Taxonomy" id="626940"/>
    <lineage>
        <taxon>Bacteria</taxon>
        <taxon>Bacillati</taxon>
        <taxon>Bacillota</taxon>
        <taxon>Negativicutes</taxon>
        <taxon>Acidaminococcales</taxon>
        <taxon>Acidaminococcaceae</taxon>
        <taxon>Phascolarctobacterium</taxon>
    </lineage>
</organism>
<dbReference type="Proteomes" id="UP000186777">
    <property type="component" value="Unassembled WGS sequence"/>
</dbReference>
<dbReference type="EMBL" id="MNTG01000001">
    <property type="protein sequence ID" value="OLA39354.1"/>
    <property type="molecule type" value="Genomic_DNA"/>
</dbReference>
<dbReference type="GO" id="GO:0003676">
    <property type="term" value="F:nucleic acid binding"/>
    <property type="evidence" value="ECO:0007669"/>
    <property type="project" value="InterPro"/>
</dbReference>
<accession>A0A1Q6RAF5</accession>
<evidence type="ECO:0000313" key="2">
    <source>
        <dbReference type="Proteomes" id="UP000186777"/>
    </source>
</evidence>
<name>A0A1Q6RAF5_9FIRM</name>
<proteinExistence type="predicted"/>